<dbReference type="InterPro" id="IPR044730">
    <property type="entry name" value="RNase_H-like_dom_plant"/>
</dbReference>
<dbReference type="Pfam" id="PF13456">
    <property type="entry name" value="RVT_3"/>
    <property type="match status" value="1"/>
</dbReference>
<feature type="domain" description="RNase H type-1" evidence="1">
    <location>
        <begin position="537"/>
        <end position="658"/>
    </location>
</feature>
<dbReference type="GO" id="GO:0003676">
    <property type="term" value="F:nucleic acid binding"/>
    <property type="evidence" value="ECO:0007669"/>
    <property type="project" value="InterPro"/>
</dbReference>
<comment type="caution">
    <text evidence="3">The sequence shown here is derived from an EMBL/GenBank/DDBJ whole genome shotgun (WGS) entry which is preliminary data.</text>
</comment>
<dbReference type="Pfam" id="PF13966">
    <property type="entry name" value="zf-RVT"/>
    <property type="match status" value="1"/>
</dbReference>
<dbReference type="Gene3D" id="3.30.420.10">
    <property type="entry name" value="Ribonuclease H-like superfamily/Ribonuclease H"/>
    <property type="match status" value="1"/>
</dbReference>
<protein>
    <recommendedName>
        <fullName evidence="4">Reverse transcriptase zinc-binding domain-containing protein</fullName>
    </recommendedName>
</protein>
<dbReference type="InterPro" id="IPR002156">
    <property type="entry name" value="RNaseH_domain"/>
</dbReference>
<feature type="domain" description="Reverse transcriptase zinc-binding" evidence="2">
    <location>
        <begin position="341"/>
        <end position="435"/>
    </location>
</feature>
<dbReference type="CDD" id="cd06222">
    <property type="entry name" value="RNase_H_like"/>
    <property type="match status" value="1"/>
</dbReference>
<sequence>MTKEIEANTNSPHQTKINMFNGVLTDITRQPPPSAMSLLVWNCQGLGNSYTVKGLKDLRRDNKPTLVFLTETKCFESQIEAFEKKFDLFGCSVDPKGRSGGLALFWQKSVEVQLQSFSRPHPDDIQQGVKHLSTVVDEVMAADLQLPFTEDGVWKALSCISPLKSPDLDGTQFSSVTPRGDSGESSVYRISSGILAAYRHDSGQEINFLKSSVAFSQSTPPNVQSTWLISWLVVQAIPSYAISCFRLLKTLLKEFQSLVTDFFWHDGDRRCIHWIAWDKLCCSKLEGGLGFRDLEVFNLTLLAKQLWYILMRPECLVSKIPRSLSSEPDIVIWHYSNNGLFSVRSAYHLALSFASPAGTSDGHLRSRKLWRIIWQAKVLNKIKVFTWRAIRNALPTALNLKKKLPHEEIDCPFCTATDETIFHTLLGCSFARQVWVLSNICWYFLCYPAFFIEEWFLNISDKLSSGDFDCALMICCTIWWSRNLKSLNKSFLFPQQIVDFARSYLFAFVVQNSAQLPPRPVQHHLWEALQEDRIKINFDGALLEEGNSLGLGMVTQNPPGVCLAWLSICINRRGPALLVETFAARTATLLACQRSWQKVTIEGDCATLISKHSLGLSHRSAFGPLVLDIAGFANQLESVSFPFVFRSGNSIAHALVQLALNLEGTLLVPLR</sequence>
<proteinExistence type="predicted"/>
<dbReference type="AlphaFoldDB" id="A0AAW2SUE3"/>
<dbReference type="InterPro" id="IPR026960">
    <property type="entry name" value="RVT-Znf"/>
</dbReference>
<dbReference type="InterPro" id="IPR036691">
    <property type="entry name" value="Endo/exonu/phosph_ase_sf"/>
</dbReference>
<dbReference type="PANTHER" id="PTHR33116:SF86">
    <property type="entry name" value="REVERSE TRANSCRIPTASE DOMAIN-CONTAINING PROTEIN"/>
    <property type="match status" value="1"/>
</dbReference>
<accession>A0AAW2SUE3</accession>
<evidence type="ECO:0000313" key="3">
    <source>
        <dbReference type="EMBL" id="KAL0395186.1"/>
    </source>
</evidence>
<dbReference type="SUPFAM" id="SSF53098">
    <property type="entry name" value="Ribonuclease H-like"/>
    <property type="match status" value="1"/>
</dbReference>
<dbReference type="InterPro" id="IPR012337">
    <property type="entry name" value="RNaseH-like_sf"/>
</dbReference>
<dbReference type="PANTHER" id="PTHR33116">
    <property type="entry name" value="REVERSE TRANSCRIPTASE ZINC-BINDING DOMAIN-CONTAINING PROTEIN-RELATED-RELATED"/>
    <property type="match status" value="1"/>
</dbReference>
<gene>
    <name evidence="3" type="ORF">Slati_4484800</name>
</gene>
<dbReference type="EMBL" id="JACGWN010000016">
    <property type="protein sequence ID" value="KAL0395186.1"/>
    <property type="molecule type" value="Genomic_DNA"/>
</dbReference>
<evidence type="ECO:0008006" key="4">
    <source>
        <dbReference type="Google" id="ProtNLM"/>
    </source>
</evidence>
<dbReference type="GO" id="GO:0004523">
    <property type="term" value="F:RNA-DNA hybrid ribonuclease activity"/>
    <property type="evidence" value="ECO:0007669"/>
    <property type="project" value="InterPro"/>
</dbReference>
<dbReference type="InterPro" id="IPR036397">
    <property type="entry name" value="RNaseH_sf"/>
</dbReference>
<dbReference type="Gene3D" id="3.60.10.10">
    <property type="entry name" value="Endonuclease/exonuclease/phosphatase"/>
    <property type="match status" value="1"/>
</dbReference>
<reference evidence="3" key="1">
    <citation type="submission" date="2020-06" db="EMBL/GenBank/DDBJ databases">
        <authorList>
            <person name="Li T."/>
            <person name="Hu X."/>
            <person name="Zhang T."/>
            <person name="Song X."/>
            <person name="Zhang H."/>
            <person name="Dai N."/>
            <person name="Sheng W."/>
            <person name="Hou X."/>
            <person name="Wei L."/>
        </authorList>
    </citation>
    <scope>NUCLEOTIDE SEQUENCE</scope>
    <source>
        <strain evidence="3">KEN1</strain>
        <tissue evidence="3">Leaf</tissue>
    </source>
</reference>
<evidence type="ECO:0000259" key="2">
    <source>
        <dbReference type="Pfam" id="PF13966"/>
    </source>
</evidence>
<evidence type="ECO:0000259" key="1">
    <source>
        <dbReference type="Pfam" id="PF13456"/>
    </source>
</evidence>
<name>A0AAW2SUE3_9LAMI</name>
<dbReference type="SUPFAM" id="SSF56219">
    <property type="entry name" value="DNase I-like"/>
    <property type="match status" value="1"/>
</dbReference>
<organism evidence="3">
    <name type="scientific">Sesamum latifolium</name>
    <dbReference type="NCBI Taxonomy" id="2727402"/>
    <lineage>
        <taxon>Eukaryota</taxon>
        <taxon>Viridiplantae</taxon>
        <taxon>Streptophyta</taxon>
        <taxon>Embryophyta</taxon>
        <taxon>Tracheophyta</taxon>
        <taxon>Spermatophyta</taxon>
        <taxon>Magnoliopsida</taxon>
        <taxon>eudicotyledons</taxon>
        <taxon>Gunneridae</taxon>
        <taxon>Pentapetalae</taxon>
        <taxon>asterids</taxon>
        <taxon>lamiids</taxon>
        <taxon>Lamiales</taxon>
        <taxon>Pedaliaceae</taxon>
        <taxon>Sesamum</taxon>
    </lineage>
</organism>
<reference evidence="3" key="2">
    <citation type="journal article" date="2024" name="Plant">
        <title>Genomic evolution and insights into agronomic trait innovations of Sesamum species.</title>
        <authorList>
            <person name="Miao H."/>
            <person name="Wang L."/>
            <person name="Qu L."/>
            <person name="Liu H."/>
            <person name="Sun Y."/>
            <person name="Le M."/>
            <person name="Wang Q."/>
            <person name="Wei S."/>
            <person name="Zheng Y."/>
            <person name="Lin W."/>
            <person name="Duan Y."/>
            <person name="Cao H."/>
            <person name="Xiong S."/>
            <person name="Wang X."/>
            <person name="Wei L."/>
            <person name="Li C."/>
            <person name="Ma Q."/>
            <person name="Ju M."/>
            <person name="Zhao R."/>
            <person name="Li G."/>
            <person name="Mu C."/>
            <person name="Tian Q."/>
            <person name="Mei H."/>
            <person name="Zhang T."/>
            <person name="Gao T."/>
            <person name="Zhang H."/>
        </authorList>
    </citation>
    <scope>NUCLEOTIDE SEQUENCE</scope>
    <source>
        <strain evidence="3">KEN1</strain>
    </source>
</reference>